<feature type="region of interest" description="Disordered" evidence="5">
    <location>
        <begin position="69"/>
        <end position="90"/>
    </location>
</feature>
<reference evidence="7 8" key="1">
    <citation type="submission" date="2019-07" db="EMBL/GenBank/DDBJ databases">
        <authorList>
            <person name="Friedrich A."/>
            <person name="Schacherer J."/>
        </authorList>
    </citation>
    <scope>NUCLEOTIDE SEQUENCE [LARGE SCALE GENOMIC DNA]</scope>
</reference>
<evidence type="ECO:0000313" key="8">
    <source>
        <dbReference type="Proteomes" id="UP000478008"/>
    </source>
</evidence>
<gene>
    <name evidence="7" type="primary">MRPL33</name>
    <name evidence="7" type="ORF">DEBR0S1_22606G</name>
</gene>
<dbReference type="InterPro" id="IPR016082">
    <property type="entry name" value="Ribosomal_uL30_ferredoxin-like"/>
</dbReference>
<dbReference type="InterPro" id="IPR005996">
    <property type="entry name" value="Ribosomal_uL30_bac-type"/>
</dbReference>
<dbReference type="SUPFAM" id="SSF55129">
    <property type="entry name" value="Ribosomal protein L30p/L7e"/>
    <property type="match status" value="1"/>
</dbReference>
<evidence type="ECO:0000313" key="7">
    <source>
        <dbReference type="EMBL" id="VUG16666.1"/>
    </source>
</evidence>
<evidence type="ECO:0000256" key="4">
    <source>
        <dbReference type="ARBA" id="ARBA00035281"/>
    </source>
</evidence>
<proteinExistence type="inferred from homology"/>
<dbReference type="GO" id="GO:0003735">
    <property type="term" value="F:structural constituent of ribosome"/>
    <property type="evidence" value="ECO:0007669"/>
    <property type="project" value="InterPro"/>
</dbReference>
<evidence type="ECO:0000256" key="1">
    <source>
        <dbReference type="ARBA" id="ARBA00007594"/>
    </source>
</evidence>
<dbReference type="Pfam" id="PF00327">
    <property type="entry name" value="Ribosomal_L30"/>
    <property type="match status" value="1"/>
</dbReference>
<evidence type="ECO:0000259" key="6">
    <source>
        <dbReference type="Pfam" id="PF00327"/>
    </source>
</evidence>
<dbReference type="Gene3D" id="3.30.1390.20">
    <property type="entry name" value="Ribosomal protein L30, ferredoxin-like fold domain"/>
    <property type="match status" value="1"/>
</dbReference>
<feature type="domain" description="Large ribosomal subunit protein uL30-like ferredoxin-like fold" evidence="6">
    <location>
        <begin position="9"/>
        <end position="59"/>
    </location>
</feature>
<sequence>MSSVIPKYFKVTQIKSTIALPFKKKNAMKTLGLTRRLQTVYHKITPQEAGQIAIVKELVKVELSPIKKSRRKMRMERKSDPGFTIISKRR</sequence>
<evidence type="ECO:0000256" key="3">
    <source>
        <dbReference type="ARBA" id="ARBA00023274"/>
    </source>
</evidence>
<comment type="similarity">
    <text evidence="1">Belongs to the universal ribosomal protein uL30 family.</text>
</comment>
<dbReference type="EMBL" id="CABFWN010000001">
    <property type="protein sequence ID" value="VUG16666.1"/>
    <property type="molecule type" value="Genomic_DNA"/>
</dbReference>
<keyword evidence="3" id="KW-0687">Ribonucleoprotein</keyword>
<keyword evidence="2" id="KW-0689">Ribosomal protein</keyword>
<keyword evidence="8" id="KW-1185">Reference proteome</keyword>
<evidence type="ECO:0000256" key="5">
    <source>
        <dbReference type="SAM" id="MobiDB-lite"/>
    </source>
</evidence>
<dbReference type="GO" id="GO:0006412">
    <property type="term" value="P:translation"/>
    <property type="evidence" value="ECO:0007669"/>
    <property type="project" value="InterPro"/>
</dbReference>
<name>A0A7D9GXS0_DEKBR</name>
<dbReference type="GO" id="GO:0015934">
    <property type="term" value="C:large ribosomal subunit"/>
    <property type="evidence" value="ECO:0007669"/>
    <property type="project" value="InterPro"/>
</dbReference>
<dbReference type="GO" id="GO:0005739">
    <property type="term" value="C:mitochondrion"/>
    <property type="evidence" value="ECO:0007669"/>
    <property type="project" value="TreeGrafter"/>
</dbReference>
<organism evidence="7 8">
    <name type="scientific">Dekkera bruxellensis</name>
    <name type="common">Brettanomyces custersii</name>
    <dbReference type="NCBI Taxonomy" id="5007"/>
    <lineage>
        <taxon>Eukaryota</taxon>
        <taxon>Fungi</taxon>
        <taxon>Dikarya</taxon>
        <taxon>Ascomycota</taxon>
        <taxon>Saccharomycotina</taxon>
        <taxon>Pichiomycetes</taxon>
        <taxon>Pichiales</taxon>
        <taxon>Pichiaceae</taxon>
        <taxon>Brettanomyces</taxon>
    </lineage>
</organism>
<dbReference type="PANTHER" id="PTHR15892:SF2">
    <property type="entry name" value="LARGE RIBOSOMAL SUBUNIT PROTEIN UL30M"/>
    <property type="match status" value="1"/>
</dbReference>
<dbReference type="Proteomes" id="UP000478008">
    <property type="component" value="Unassembled WGS sequence"/>
</dbReference>
<accession>A0A7D9GXS0</accession>
<dbReference type="AlphaFoldDB" id="A0A7D9GXS0"/>
<dbReference type="CDD" id="cd01658">
    <property type="entry name" value="Ribosomal_L30"/>
    <property type="match status" value="1"/>
</dbReference>
<evidence type="ECO:0000256" key="2">
    <source>
        <dbReference type="ARBA" id="ARBA00022980"/>
    </source>
</evidence>
<protein>
    <recommendedName>
        <fullName evidence="4">Large ribosomal subunit protein uL30m</fullName>
    </recommendedName>
</protein>
<dbReference type="PANTHER" id="PTHR15892">
    <property type="entry name" value="MITOCHONDRIAL RIBOSOMAL PROTEIN L30"/>
    <property type="match status" value="1"/>
</dbReference>
<dbReference type="NCBIfam" id="TIGR01308">
    <property type="entry name" value="rpmD_bact"/>
    <property type="match status" value="1"/>
</dbReference>
<dbReference type="InterPro" id="IPR036919">
    <property type="entry name" value="Ribo_uL30_ferredoxin-like_sf"/>
</dbReference>